<name>A0A238UDK5_9FLAO</name>
<dbReference type="EMBL" id="LT899436">
    <property type="protein sequence ID" value="SNR17283.1"/>
    <property type="molecule type" value="Genomic_DNA"/>
</dbReference>
<evidence type="ECO:0000256" key="5">
    <source>
        <dbReference type="ARBA" id="ARBA00022777"/>
    </source>
</evidence>
<dbReference type="InterPro" id="IPR036097">
    <property type="entry name" value="HisK_dim/P_sf"/>
</dbReference>
<keyword evidence="9" id="KW-0732">Signal</keyword>
<keyword evidence="4" id="KW-0547">Nucleotide-binding</keyword>
<dbReference type="Gene3D" id="1.25.40.10">
    <property type="entry name" value="Tetratricopeptide repeat domain"/>
    <property type="match status" value="1"/>
</dbReference>
<dbReference type="InterPro" id="IPR003594">
    <property type="entry name" value="HATPase_dom"/>
</dbReference>
<dbReference type="AlphaFoldDB" id="A0A238UDK5"/>
<accession>A0A238UDK5</accession>
<protein>
    <recommendedName>
        <fullName evidence="2">histidine kinase</fullName>
        <ecNumber evidence="2">2.7.13.3</ecNumber>
    </recommendedName>
</protein>
<evidence type="ECO:0000256" key="9">
    <source>
        <dbReference type="SAM" id="SignalP"/>
    </source>
</evidence>
<dbReference type="SMART" id="SM00387">
    <property type="entry name" value="HATPase_c"/>
    <property type="match status" value="1"/>
</dbReference>
<dbReference type="SUPFAM" id="SSF48452">
    <property type="entry name" value="TPR-like"/>
    <property type="match status" value="1"/>
</dbReference>
<dbReference type="GO" id="GO:0005524">
    <property type="term" value="F:ATP binding"/>
    <property type="evidence" value="ECO:0007669"/>
    <property type="project" value="UniProtKB-KW"/>
</dbReference>
<dbReference type="GO" id="GO:0030295">
    <property type="term" value="F:protein kinase activator activity"/>
    <property type="evidence" value="ECO:0007669"/>
    <property type="project" value="TreeGrafter"/>
</dbReference>
<evidence type="ECO:0000256" key="4">
    <source>
        <dbReference type="ARBA" id="ARBA00022741"/>
    </source>
</evidence>
<keyword evidence="8" id="KW-0812">Transmembrane</keyword>
<dbReference type="EC" id="2.7.13.3" evidence="2"/>
<dbReference type="Gene3D" id="1.10.287.130">
    <property type="match status" value="1"/>
</dbReference>
<keyword evidence="8" id="KW-1133">Transmembrane helix</keyword>
<dbReference type="PANTHER" id="PTHR42878:SF7">
    <property type="entry name" value="SENSOR HISTIDINE KINASE GLRK"/>
    <property type="match status" value="1"/>
</dbReference>
<dbReference type="InterPro" id="IPR050351">
    <property type="entry name" value="BphY/WalK/GraS-like"/>
</dbReference>
<dbReference type="RefSeq" id="WP_095074366.1">
    <property type="nucleotide sequence ID" value="NZ_LT899436.1"/>
</dbReference>
<evidence type="ECO:0000256" key="8">
    <source>
        <dbReference type="SAM" id="Phobius"/>
    </source>
</evidence>
<dbReference type="SUPFAM" id="SSF55874">
    <property type="entry name" value="ATPase domain of HSP90 chaperone/DNA topoisomerase II/histidine kinase"/>
    <property type="match status" value="1"/>
</dbReference>
<reference evidence="11 12" key="1">
    <citation type="submission" date="2017-07" db="EMBL/GenBank/DDBJ databases">
        <authorList>
            <person name="Sun Z.S."/>
            <person name="Albrecht U."/>
            <person name="Echele G."/>
            <person name="Lee C.C."/>
        </authorList>
    </citation>
    <scope>NUCLEOTIDE SEQUENCE [LARGE SCALE GENOMIC DNA]</scope>
    <source>
        <strain evidence="12">type strain: KCTC 22618</strain>
    </source>
</reference>
<feature type="domain" description="Histidine kinase" evidence="10">
    <location>
        <begin position="373"/>
        <end position="591"/>
    </location>
</feature>
<evidence type="ECO:0000256" key="6">
    <source>
        <dbReference type="ARBA" id="ARBA00022840"/>
    </source>
</evidence>
<dbReference type="InterPro" id="IPR005467">
    <property type="entry name" value="His_kinase_dom"/>
</dbReference>
<evidence type="ECO:0000313" key="12">
    <source>
        <dbReference type="Proteomes" id="UP000215214"/>
    </source>
</evidence>
<keyword evidence="6" id="KW-0067">ATP-binding</keyword>
<evidence type="ECO:0000256" key="2">
    <source>
        <dbReference type="ARBA" id="ARBA00012438"/>
    </source>
</evidence>
<keyword evidence="12" id="KW-1185">Reference proteome</keyword>
<dbReference type="PRINTS" id="PR00344">
    <property type="entry name" value="BCTRLSENSOR"/>
</dbReference>
<dbReference type="InterPro" id="IPR004358">
    <property type="entry name" value="Sig_transdc_His_kin-like_C"/>
</dbReference>
<dbReference type="Pfam" id="PF02518">
    <property type="entry name" value="HATPase_c"/>
    <property type="match status" value="1"/>
</dbReference>
<dbReference type="OrthoDB" id="9781208at2"/>
<evidence type="ECO:0000313" key="11">
    <source>
        <dbReference type="EMBL" id="SNR17283.1"/>
    </source>
</evidence>
<sequence length="592" mass="69184">MLLKTLFIACLFTLIPSTLIFSQNKNDIYLDILKYSNNIKSESELNKAIVFFSEKKWDSTLIYTQKYLSKFKPIHHSKNLVHYIRGVSLFKKNAFTEAKNQLAKISPNFKFHNIKEFYLGYINISLYKYEEAITHFLPLSLKSNNELKYFKKESMYKNLSSCYSIIEQFDKAEYYFEKVNQSTKDTLKLIDNYTNRAHLYLKNKKLKFLYLKKAYKLSKQISYDSSRGLNTKYKKIDFLKRKRKASKNMAIIEENYGRYTSALYYRKEYEKYHDIINSQNKIYEVAKKEKELALAGKQKEIDLFTTKNKLLKTENKLKTVERNNLFFTSGILFILLLTSAYFYREKVKTNKVISSQKETLNELNITKDKLFSIVSHDLRSSVNALKTSNRVLLENLQSKNINVLEDLLQKNSGIVNGAYGLLDNLLNWALLQTDGGYFHIESHRLFFIVEHVAYNYKGLFREKKIHFENKTSKKATVTVDQESLKLILRNLLDNAIKFSRPKGSISLYTKESNNYWCLIVEDTGLGMSEHTRLELLQETTILNKKVHKNIIGTGLGLSLVKSMIQKNNGKFNIESTLEKGTKIIVSLPKNYD</sequence>
<feature type="signal peptide" evidence="9">
    <location>
        <begin position="1"/>
        <end position="22"/>
    </location>
</feature>
<evidence type="ECO:0000256" key="7">
    <source>
        <dbReference type="ARBA" id="ARBA00023012"/>
    </source>
</evidence>
<evidence type="ECO:0000256" key="3">
    <source>
        <dbReference type="ARBA" id="ARBA00022679"/>
    </source>
</evidence>
<dbReference type="GO" id="GO:0000156">
    <property type="term" value="F:phosphorelay response regulator activity"/>
    <property type="evidence" value="ECO:0007669"/>
    <property type="project" value="TreeGrafter"/>
</dbReference>
<dbReference type="Gene3D" id="3.30.565.10">
    <property type="entry name" value="Histidine kinase-like ATPase, C-terminal domain"/>
    <property type="match status" value="1"/>
</dbReference>
<evidence type="ECO:0000259" key="10">
    <source>
        <dbReference type="PROSITE" id="PS50109"/>
    </source>
</evidence>
<keyword evidence="5 11" id="KW-0418">Kinase</keyword>
<comment type="catalytic activity">
    <reaction evidence="1">
        <text>ATP + protein L-histidine = ADP + protein N-phospho-L-histidine.</text>
        <dbReference type="EC" id="2.7.13.3"/>
    </reaction>
</comment>
<feature type="transmembrane region" description="Helical" evidence="8">
    <location>
        <begin position="325"/>
        <end position="343"/>
    </location>
</feature>
<dbReference type="GO" id="GO:0000155">
    <property type="term" value="F:phosphorelay sensor kinase activity"/>
    <property type="evidence" value="ECO:0007669"/>
    <property type="project" value="InterPro"/>
</dbReference>
<dbReference type="GO" id="GO:0007234">
    <property type="term" value="P:osmosensory signaling via phosphorelay pathway"/>
    <property type="evidence" value="ECO:0007669"/>
    <property type="project" value="TreeGrafter"/>
</dbReference>
<dbReference type="InterPro" id="IPR036890">
    <property type="entry name" value="HATPase_C_sf"/>
</dbReference>
<dbReference type="InterPro" id="IPR011990">
    <property type="entry name" value="TPR-like_helical_dom_sf"/>
</dbReference>
<keyword evidence="8" id="KW-0472">Membrane</keyword>
<organism evidence="11 12">
    <name type="scientific">Tenacibaculum jejuense</name>
    <dbReference type="NCBI Taxonomy" id="584609"/>
    <lineage>
        <taxon>Bacteria</taxon>
        <taxon>Pseudomonadati</taxon>
        <taxon>Bacteroidota</taxon>
        <taxon>Flavobacteriia</taxon>
        <taxon>Flavobacteriales</taxon>
        <taxon>Flavobacteriaceae</taxon>
        <taxon>Tenacibaculum</taxon>
    </lineage>
</organism>
<evidence type="ECO:0000256" key="1">
    <source>
        <dbReference type="ARBA" id="ARBA00000085"/>
    </source>
</evidence>
<gene>
    <name evidence="11" type="ORF">TJEJU_3641</name>
</gene>
<feature type="chain" id="PRO_5012353499" description="histidine kinase" evidence="9">
    <location>
        <begin position="23"/>
        <end position="592"/>
    </location>
</feature>
<dbReference type="SUPFAM" id="SSF47384">
    <property type="entry name" value="Homodimeric domain of signal transducing histidine kinase"/>
    <property type="match status" value="1"/>
</dbReference>
<keyword evidence="3" id="KW-0808">Transferase</keyword>
<proteinExistence type="predicted"/>
<keyword evidence="7" id="KW-0902">Two-component regulatory system</keyword>
<dbReference type="KEGG" id="tje:TJEJU_3641"/>
<dbReference type="PROSITE" id="PS50109">
    <property type="entry name" value="HIS_KIN"/>
    <property type="match status" value="1"/>
</dbReference>
<dbReference type="PANTHER" id="PTHR42878">
    <property type="entry name" value="TWO-COMPONENT HISTIDINE KINASE"/>
    <property type="match status" value="1"/>
</dbReference>
<dbReference type="Proteomes" id="UP000215214">
    <property type="component" value="Chromosome TJEJU"/>
</dbReference>